<dbReference type="Proteomes" id="UP001482513">
    <property type="component" value="Unassembled WGS sequence"/>
</dbReference>
<evidence type="ECO:0000313" key="2">
    <source>
        <dbReference type="Proteomes" id="UP001482513"/>
    </source>
</evidence>
<proteinExistence type="predicted"/>
<dbReference type="EMBL" id="JAMPKX010000027">
    <property type="protein sequence ID" value="MEP0950310.1"/>
    <property type="molecule type" value="Genomic_DNA"/>
</dbReference>
<sequence length="48" mass="4945">MTFTPEALARLDFRCSLTQESRGQVLSDLIMTGLPPVEPGPAAGGAAA</sequence>
<reference evidence="1 2" key="1">
    <citation type="submission" date="2022-04" db="EMBL/GenBank/DDBJ databases">
        <title>Positive selection, recombination, and allopatry shape intraspecific diversity of widespread and dominant cyanobacteria.</title>
        <authorList>
            <person name="Wei J."/>
            <person name="Shu W."/>
            <person name="Hu C."/>
        </authorList>
    </citation>
    <scope>NUCLEOTIDE SEQUENCE [LARGE SCALE GENOMIC DNA]</scope>
    <source>
        <strain evidence="1 2">DQ-A4</strain>
    </source>
</reference>
<organism evidence="1 2">
    <name type="scientific">Leptolyngbya subtilissima DQ-A4</name>
    <dbReference type="NCBI Taxonomy" id="2933933"/>
    <lineage>
        <taxon>Bacteria</taxon>
        <taxon>Bacillati</taxon>
        <taxon>Cyanobacteriota</taxon>
        <taxon>Cyanophyceae</taxon>
        <taxon>Leptolyngbyales</taxon>
        <taxon>Leptolyngbyaceae</taxon>
        <taxon>Leptolyngbya group</taxon>
        <taxon>Leptolyngbya</taxon>
    </lineage>
</organism>
<name>A0ABV0KC04_9CYAN</name>
<keyword evidence="2" id="KW-1185">Reference proteome</keyword>
<evidence type="ECO:0000313" key="1">
    <source>
        <dbReference type="EMBL" id="MEP0950310.1"/>
    </source>
</evidence>
<gene>
    <name evidence="1" type="ORF">NC992_25815</name>
</gene>
<dbReference type="RefSeq" id="WP_190708041.1">
    <property type="nucleotide sequence ID" value="NZ_JAMPKX010000027.1"/>
</dbReference>
<accession>A0ABV0KC04</accession>
<comment type="caution">
    <text evidence="1">The sequence shown here is derived from an EMBL/GenBank/DDBJ whole genome shotgun (WGS) entry which is preliminary data.</text>
</comment>
<protein>
    <submittedName>
        <fullName evidence="1">Uncharacterized protein</fullName>
    </submittedName>
</protein>